<proteinExistence type="inferred from homology"/>
<reference evidence="5 7" key="3">
    <citation type="submission" date="2018-08" db="EMBL/GenBank/DDBJ databases">
        <title>A genome reference for cultivated species of the human gut microbiota.</title>
        <authorList>
            <person name="Zou Y."/>
            <person name="Xue W."/>
            <person name="Luo G."/>
        </authorList>
    </citation>
    <scope>NUCLEOTIDE SEQUENCE [LARGE SCALE GENOMIC DNA]</scope>
    <source>
        <strain evidence="5 7">AF19-1AC</strain>
    </source>
</reference>
<feature type="transmembrane region" description="Helical" evidence="2">
    <location>
        <begin position="12"/>
        <end position="30"/>
    </location>
</feature>
<dbReference type="Proteomes" id="UP000196587">
    <property type="component" value="Unassembled WGS sequence"/>
</dbReference>
<feature type="domain" description="Bacterial sugar transferase" evidence="3">
    <location>
        <begin position="340"/>
        <end position="496"/>
    </location>
</feature>
<gene>
    <name evidence="4" type="ORF">B5F24_00975</name>
    <name evidence="5" type="ORF">DWX38_10305</name>
</gene>
<keyword evidence="2" id="KW-0812">Transmembrane</keyword>
<dbReference type="PANTHER" id="PTHR30576">
    <property type="entry name" value="COLANIC BIOSYNTHESIS UDP-GLUCOSE LIPID CARRIER TRANSFERASE"/>
    <property type="match status" value="1"/>
</dbReference>
<dbReference type="Proteomes" id="UP000285159">
    <property type="component" value="Unassembled WGS sequence"/>
</dbReference>
<dbReference type="EMBL" id="NFKE01000001">
    <property type="protein sequence ID" value="OUP36495.1"/>
    <property type="molecule type" value="Genomic_DNA"/>
</dbReference>
<evidence type="ECO:0000313" key="6">
    <source>
        <dbReference type="Proteomes" id="UP000196587"/>
    </source>
</evidence>
<dbReference type="InterPro" id="IPR003362">
    <property type="entry name" value="Bact_transf"/>
</dbReference>
<evidence type="ECO:0000256" key="2">
    <source>
        <dbReference type="SAM" id="Phobius"/>
    </source>
</evidence>
<feature type="transmembrane region" description="Helical" evidence="2">
    <location>
        <begin position="36"/>
        <end position="52"/>
    </location>
</feature>
<dbReference type="EMBL" id="QRWP01000008">
    <property type="protein sequence ID" value="RGT32249.1"/>
    <property type="molecule type" value="Genomic_DNA"/>
</dbReference>
<feature type="transmembrane region" description="Helical" evidence="2">
    <location>
        <begin position="98"/>
        <end position="117"/>
    </location>
</feature>
<reference evidence="6" key="1">
    <citation type="submission" date="2017-04" db="EMBL/GenBank/DDBJ databases">
        <title>Function of individual gut microbiota members based on whole genome sequencing of pure cultures obtained from chicken caecum.</title>
        <authorList>
            <person name="Medvecky M."/>
            <person name="Cejkova D."/>
            <person name="Polansky O."/>
            <person name="Karasova D."/>
            <person name="Kubasova T."/>
            <person name="Cizek A."/>
            <person name="Rychlik I."/>
        </authorList>
    </citation>
    <scope>NUCLEOTIDE SEQUENCE [LARGE SCALE GENOMIC DNA]</scope>
    <source>
        <strain evidence="6">An189</strain>
    </source>
</reference>
<keyword evidence="2" id="KW-0472">Membrane</keyword>
<evidence type="ECO:0000259" key="3">
    <source>
        <dbReference type="Pfam" id="PF02397"/>
    </source>
</evidence>
<comment type="caution">
    <text evidence="4">The sequence shown here is derived from an EMBL/GenBank/DDBJ whole genome shotgun (WGS) entry which is preliminary data.</text>
</comment>
<organism evidence="4 6">
    <name type="scientific">Bacteroides clarus</name>
    <dbReference type="NCBI Taxonomy" id="626929"/>
    <lineage>
        <taxon>Bacteria</taxon>
        <taxon>Pseudomonadati</taxon>
        <taxon>Bacteroidota</taxon>
        <taxon>Bacteroidia</taxon>
        <taxon>Bacteroidales</taxon>
        <taxon>Bacteroidaceae</taxon>
        <taxon>Bacteroides</taxon>
    </lineage>
</organism>
<keyword evidence="2" id="KW-1133">Transmembrane helix</keyword>
<dbReference type="Pfam" id="PF02397">
    <property type="entry name" value="Bac_transf"/>
    <property type="match status" value="1"/>
</dbReference>
<feature type="transmembrane region" description="Helical" evidence="2">
    <location>
        <begin position="64"/>
        <end position="86"/>
    </location>
</feature>
<protein>
    <recommendedName>
        <fullName evidence="3">Bacterial sugar transferase domain-containing protein</fullName>
    </recommendedName>
</protein>
<evidence type="ECO:0000313" key="5">
    <source>
        <dbReference type="EMBL" id="RGT32249.1"/>
    </source>
</evidence>
<dbReference type="GO" id="GO:0016780">
    <property type="term" value="F:phosphotransferase activity, for other substituted phosphate groups"/>
    <property type="evidence" value="ECO:0007669"/>
    <property type="project" value="TreeGrafter"/>
</dbReference>
<dbReference type="AlphaFoldDB" id="A0A1Y4JVI6"/>
<evidence type="ECO:0000313" key="4">
    <source>
        <dbReference type="EMBL" id="OUP36495.1"/>
    </source>
</evidence>
<comment type="similarity">
    <text evidence="1">Belongs to the bacterial sugar transferase family.</text>
</comment>
<accession>A0A1Y4JVI6</accession>
<evidence type="ECO:0000256" key="1">
    <source>
        <dbReference type="ARBA" id="ARBA00006464"/>
    </source>
</evidence>
<reference evidence="4" key="2">
    <citation type="journal article" date="2018" name="BMC Genomics">
        <title>Whole genome sequencing and function prediction of 133 gut anaerobes isolated from chicken caecum in pure cultures.</title>
        <authorList>
            <person name="Medvecky M."/>
            <person name="Cejkova D."/>
            <person name="Polansky O."/>
            <person name="Karasova D."/>
            <person name="Kubasova T."/>
            <person name="Cizek A."/>
            <person name="Rychlik I."/>
        </authorList>
    </citation>
    <scope>NUCLEOTIDE SEQUENCE</scope>
    <source>
        <strain evidence="4">An189</strain>
    </source>
</reference>
<dbReference type="PANTHER" id="PTHR30576:SF0">
    <property type="entry name" value="UNDECAPRENYL-PHOSPHATE N-ACETYLGALACTOSAMINYL 1-PHOSPHATE TRANSFERASE-RELATED"/>
    <property type="match status" value="1"/>
</dbReference>
<evidence type="ECO:0000313" key="7">
    <source>
        <dbReference type="Proteomes" id="UP000285159"/>
    </source>
</evidence>
<name>A0A1Y4JVI6_9BACE</name>
<dbReference type="RefSeq" id="WP_087411907.1">
    <property type="nucleotide sequence ID" value="NZ_CABIZW010000001.1"/>
</dbReference>
<sequence>MPFSTFRRHTVIIFLDLFISLFSFWLARYFGDLPRWYWLVLSAVIWVALGIVSRKLQFGSYKRIRYAVSGIFALDILSGLFLYTLYRHCVPGYEYDNSIILATGIIIVLEWGLYYSVRKLVYRKIPYFYEEPLLDDVTEVGINTGMEQADLLKNADVTRLLSLTHEAENSAEVLRRVQQDGRAFSPDTVVIDSRNPETVLAHKVRLPRFIIHRRSLNEVRHINTLLSYSNYCLENGGLVACHCTTSGIRREKIMRQNPVIINRILFFMDYCWHRVIPKLPFTKEFYYWVTKGKTRALTRVEVLGRLYRAGFDVLHEEIVHGEFYVIAAKVKEPIRDDRPSNGVLIRLKRVGKNGKFIGVYKFRTMHAYSEYLQPYIYKQEGLCSGGKIADDYRVNAIGRFLRKTWLDELPMLLNWAKGDLKLVGVRPLSNHYFSLYSEELRELRIKAKPGLVPPFYADMPVTLAEIQESERRYLELYFKSPFLTDWRYFWKAFRNIVFRGKRSK</sequence>